<evidence type="ECO:0000313" key="2">
    <source>
        <dbReference type="EMBL" id="MCZ4518958.1"/>
    </source>
</evidence>
<dbReference type="Gene3D" id="1.10.10.2840">
    <property type="entry name" value="PucR C-terminal helix-turn-helix domain"/>
    <property type="match status" value="1"/>
</dbReference>
<sequence>MQGLMYRLAELDADSAGLVRVIDYFDALIRHGADTSAMLRASAALADCVVGIDVVGTSGGHRQHARCDPKGRWLTQAAGERSAVEDVVVDDVVMGSVWIERPGPALALDEMLVDRMALTAAIILVPRHIPSASEHTRAVLFPMDDIALLSSLTALHIEPTARVRVAAADSPPTADVPTAGRSTPITVEDHVLYLLPGEASDPWVSSGCMGVSLPMPASAIHRHLGNARFALAQANESEPVVIADRFGALNLLEAGNALTVSDIPDLVRVVELRTTTHGIELISTLRTYLKSGSLRATADRMHLHHSSVAHRLAKMSKAVGYSVDSIEHRARSTAMMMVLDGSGIEVA</sequence>
<name>A0ABT4MDP1_9NOCA</name>
<accession>A0ABT4MDP1</accession>
<evidence type="ECO:0000313" key="3">
    <source>
        <dbReference type="Proteomes" id="UP001081071"/>
    </source>
</evidence>
<dbReference type="RefSeq" id="WP_269603904.1">
    <property type="nucleotide sequence ID" value="NZ_JAPWIJ010000004.1"/>
</dbReference>
<proteinExistence type="predicted"/>
<dbReference type="Proteomes" id="UP001081071">
    <property type="component" value="Unassembled WGS sequence"/>
</dbReference>
<evidence type="ECO:0000259" key="1">
    <source>
        <dbReference type="Pfam" id="PF13556"/>
    </source>
</evidence>
<dbReference type="Pfam" id="PF13556">
    <property type="entry name" value="HTH_30"/>
    <property type="match status" value="1"/>
</dbReference>
<feature type="domain" description="PucR C-terminal helix-turn-helix" evidence="1">
    <location>
        <begin position="281"/>
        <end position="331"/>
    </location>
</feature>
<reference evidence="2" key="1">
    <citation type="submission" date="2022-12" db="EMBL/GenBank/DDBJ databases">
        <authorList>
            <person name="Krivoruchko A.V."/>
            <person name="Elkin A."/>
        </authorList>
    </citation>
    <scope>NUCLEOTIDE SEQUENCE</scope>
    <source>
        <strain evidence="2">IEGM 1391</strain>
    </source>
</reference>
<comment type="caution">
    <text evidence="2">The sequence shown here is derived from an EMBL/GenBank/DDBJ whole genome shotgun (WGS) entry which is preliminary data.</text>
</comment>
<gene>
    <name evidence="2" type="ORF">O4220_10550</name>
</gene>
<dbReference type="EMBL" id="JAPWIJ010000004">
    <property type="protein sequence ID" value="MCZ4518958.1"/>
    <property type="molecule type" value="Genomic_DNA"/>
</dbReference>
<dbReference type="InterPro" id="IPR042070">
    <property type="entry name" value="PucR_C-HTH_sf"/>
</dbReference>
<keyword evidence="3" id="KW-1185">Reference proteome</keyword>
<protein>
    <submittedName>
        <fullName evidence="2">Helix-turn-helix domain-containing protein</fullName>
    </submittedName>
</protein>
<dbReference type="InterPro" id="IPR025736">
    <property type="entry name" value="PucR_C-HTH_dom"/>
</dbReference>
<organism evidence="2 3">
    <name type="scientific">Rhodococcus ruber</name>
    <dbReference type="NCBI Taxonomy" id="1830"/>
    <lineage>
        <taxon>Bacteria</taxon>
        <taxon>Bacillati</taxon>
        <taxon>Actinomycetota</taxon>
        <taxon>Actinomycetes</taxon>
        <taxon>Mycobacteriales</taxon>
        <taxon>Nocardiaceae</taxon>
        <taxon>Rhodococcus</taxon>
    </lineage>
</organism>